<name>A0A7Z1AFK8_9GAMM</name>
<evidence type="ECO:0000259" key="8">
    <source>
        <dbReference type="Pfam" id="PF25975"/>
    </source>
</evidence>
<reference evidence="9 10" key="1">
    <citation type="submission" date="2016-06" db="EMBL/GenBank/DDBJ databases">
        <title>Genome sequence of endosymbiont of Candidatus Endolucinida thiodiazotropha.</title>
        <authorList>
            <person name="Poehlein A."/>
            <person name="Koenig S."/>
            <person name="Heiden S.E."/>
            <person name="Thuermer A."/>
            <person name="Voget S."/>
            <person name="Daniel R."/>
            <person name="Markert S."/>
            <person name="Gros O."/>
            <person name="Schweder T."/>
        </authorList>
    </citation>
    <scope>NUCLEOTIDE SEQUENCE [LARGE SCALE GENOMIC DNA]</scope>
    <source>
        <strain evidence="9 10">COS</strain>
    </source>
</reference>
<feature type="domain" description="Heavy metal binding" evidence="4">
    <location>
        <begin position="33"/>
        <end position="59"/>
    </location>
</feature>
<dbReference type="PANTHER" id="PTHR30097">
    <property type="entry name" value="CATION EFFLUX SYSTEM PROTEIN CUSB"/>
    <property type="match status" value="1"/>
</dbReference>
<feature type="domain" description="CusB-like three alpha-helical bundle" evidence="5">
    <location>
        <begin position="155"/>
        <end position="201"/>
    </location>
</feature>
<dbReference type="Gene3D" id="2.40.50.100">
    <property type="match status" value="1"/>
</dbReference>
<dbReference type="Gene3D" id="6.10.140.730">
    <property type="match status" value="1"/>
</dbReference>
<dbReference type="InterPro" id="IPR058792">
    <property type="entry name" value="Beta-barrel_RND_2"/>
</dbReference>
<dbReference type="GO" id="GO:0046914">
    <property type="term" value="F:transition metal ion binding"/>
    <property type="evidence" value="ECO:0007669"/>
    <property type="project" value="TreeGrafter"/>
</dbReference>
<gene>
    <name evidence="9" type="primary">cusB</name>
    <name evidence="9" type="ORF">CODIS_15930</name>
</gene>
<dbReference type="RefSeq" id="WP_069123440.1">
    <property type="nucleotide sequence ID" value="NZ_MARB01000007.1"/>
</dbReference>
<dbReference type="InterPro" id="IPR051909">
    <property type="entry name" value="MFP_Cation_Efflux"/>
</dbReference>
<organism evidence="9 10">
    <name type="scientific">Candidatus Thiodiazotropha endolucinida</name>
    <dbReference type="NCBI Taxonomy" id="1655433"/>
    <lineage>
        <taxon>Bacteria</taxon>
        <taxon>Pseudomonadati</taxon>
        <taxon>Pseudomonadota</taxon>
        <taxon>Gammaproteobacteria</taxon>
        <taxon>Chromatiales</taxon>
        <taxon>Sedimenticolaceae</taxon>
        <taxon>Candidatus Thiodiazotropha</taxon>
    </lineage>
</organism>
<keyword evidence="10" id="KW-1185">Reference proteome</keyword>
<dbReference type="GO" id="GO:0015679">
    <property type="term" value="P:plasma membrane copper ion transport"/>
    <property type="evidence" value="ECO:0007669"/>
    <property type="project" value="TreeGrafter"/>
</dbReference>
<dbReference type="GO" id="GO:0016020">
    <property type="term" value="C:membrane"/>
    <property type="evidence" value="ECO:0007669"/>
    <property type="project" value="InterPro"/>
</dbReference>
<evidence type="ECO:0000259" key="5">
    <source>
        <dbReference type="Pfam" id="PF25869"/>
    </source>
</evidence>
<dbReference type="Pfam" id="PF25975">
    <property type="entry name" value="CzcB_C"/>
    <property type="match status" value="1"/>
</dbReference>
<sequence>MTPIQLFNPRMLGFVLFLVSSVVGAGEEGDSAKYTCPMHPHYIADEMGSCPICGMDLVKMTSGPALALEEEDADGERAAITIAPETIQNMGVRYAQPEATVFGRRIRAYGVVAENERLRSEISSRVAGWIESLAVTAVGDKVKRGNLLYRLFSPDLVAAQQDYLSALERQSANRIQSAAIRLGALGVSKSFIATLRKKRSVVEHVPFYASADGTLSDLRVREGTYVRPGETLAVIQDYSTVWINAAVAEKDLVAINNKTQVRIMLPNLPGQVIETNVDYIHPTVDRSSRTGTVRLQLDNKDNQLRPGAYADVLFEVGLDRRLAVPDSALLIGADGPYLVVALGNGRFQPRKVRTGLSSGGFTEVVEGIDRDERIVASGQFLIDSESALRESFQKLQRLKLELADLNLSKAQMAMVDHLVDAGLYLHEALADGYDVDPVQLQPALEIRDLLWPKFGNTRLGPVLDNANHAIAEAQQARTESDLRNALHGLVSALRPWMLDGRKDYYHEKGVRLFKDVTDGRLWVQQGDQVFSPYLDGSKGALVQ</sequence>
<feature type="domain" description="CusB-like beta-barrel" evidence="7">
    <location>
        <begin position="240"/>
        <end position="314"/>
    </location>
</feature>
<feature type="domain" description="CusB-like barrel-sandwich hybrid" evidence="6">
    <location>
        <begin position="122"/>
        <end position="236"/>
    </location>
</feature>
<comment type="similarity">
    <text evidence="1">Belongs to the membrane fusion protein (MFP) (TC 8.A.1) family.</text>
</comment>
<evidence type="ECO:0000259" key="6">
    <source>
        <dbReference type="Pfam" id="PF25919"/>
    </source>
</evidence>
<accession>A0A7Z1AFK8</accession>
<dbReference type="NCBIfam" id="TIGR01730">
    <property type="entry name" value="RND_mfp"/>
    <property type="match status" value="1"/>
</dbReference>
<comment type="caution">
    <text evidence="9">The sequence shown here is derived from an EMBL/GenBank/DDBJ whole genome shotgun (WGS) entry which is preliminary data.</text>
</comment>
<dbReference type="InterPro" id="IPR006143">
    <property type="entry name" value="RND_pump_MFP"/>
</dbReference>
<dbReference type="Pfam" id="PF19335">
    <property type="entry name" value="HMBD"/>
    <property type="match status" value="1"/>
</dbReference>
<dbReference type="GO" id="GO:0030288">
    <property type="term" value="C:outer membrane-bounded periplasmic space"/>
    <property type="evidence" value="ECO:0007669"/>
    <property type="project" value="TreeGrafter"/>
</dbReference>
<dbReference type="GO" id="GO:0022857">
    <property type="term" value="F:transmembrane transporter activity"/>
    <property type="evidence" value="ECO:0007669"/>
    <property type="project" value="InterPro"/>
</dbReference>
<dbReference type="InterPro" id="IPR058790">
    <property type="entry name" value="BSH_CusB"/>
</dbReference>
<feature type="domain" description="CzcB-like C-terminal circularly permuted SH3-like" evidence="8">
    <location>
        <begin position="323"/>
        <end position="382"/>
    </location>
</feature>
<feature type="chain" id="PRO_5031419919" evidence="3">
    <location>
        <begin position="26"/>
        <end position="543"/>
    </location>
</feature>
<dbReference type="EMBL" id="MARB01000007">
    <property type="protein sequence ID" value="ODJ88180.1"/>
    <property type="molecule type" value="Genomic_DNA"/>
</dbReference>
<dbReference type="InterPro" id="IPR058649">
    <property type="entry name" value="CzcB_C"/>
</dbReference>
<dbReference type="InterPro" id="IPR058791">
    <property type="entry name" value="3HB_CusB"/>
</dbReference>
<dbReference type="Pfam" id="PF25869">
    <property type="entry name" value="3HB_CusB"/>
    <property type="match status" value="1"/>
</dbReference>
<dbReference type="OrthoDB" id="9806939at2"/>
<evidence type="ECO:0000256" key="3">
    <source>
        <dbReference type="SAM" id="SignalP"/>
    </source>
</evidence>
<dbReference type="Pfam" id="PF25919">
    <property type="entry name" value="BSH_CusB"/>
    <property type="match status" value="1"/>
</dbReference>
<dbReference type="Gene3D" id="2.40.30.170">
    <property type="match status" value="1"/>
</dbReference>
<proteinExistence type="inferred from homology"/>
<dbReference type="Gene3D" id="2.40.420.20">
    <property type="match status" value="1"/>
</dbReference>
<dbReference type="FunFam" id="2.40.30.170:FF:000010">
    <property type="entry name" value="Efflux RND transporter periplasmic adaptor subunit"/>
    <property type="match status" value="1"/>
</dbReference>
<dbReference type="GO" id="GO:0060003">
    <property type="term" value="P:copper ion export"/>
    <property type="evidence" value="ECO:0007669"/>
    <property type="project" value="TreeGrafter"/>
</dbReference>
<evidence type="ECO:0000256" key="1">
    <source>
        <dbReference type="ARBA" id="ARBA00009477"/>
    </source>
</evidence>
<evidence type="ECO:0000259" key="7">
    <source>
        <dbReference type="Pfam" id="PF25954"/>
    </source>
</evidence>
<evidence type="ECO:0000259" key="4">
    <source>
        <dbReference type="Pfam" id="PF19335"/>
    </source>
</evidence>
<dbReference type="AlphaFoldDB" id="A0A7Z1AFK8"/>
<dbReference type="SUPFAM" id="SSF111369">
    <property type="entry name" value="HlyD-like secretion proteins"/>
    <property type="match status" value="1"/>
</dbReference>
<keyword evidence="3" id="KW-0732">Signal</keyword>
<dbReference type="Proteomes" id="UP000094769">
    <property type="component" value="Unassembled WGS sequence"/>
</dbReference>
<evidence type="ECO:0000313" key="10">
    <source>
        <dbReference type="Proteomes" id="UP000094769"/>
    </source>
</evidence>
<protein>
    <submittedName>
        <fullName evidence="9">Cation efflux system protein CusB</fullName>
    </submittedName>
</protein>
<dbReference type="PANTHER" id="PTHR30097:SF15">
    <property type="entry name" value="CATION EFFLUX SYSTEM PROTEIN CUSB"/>
    <property type="match status" value="1"/>
</dbReference>
<feature type="signal peptide" evidence="3">
    <location>
        <begin position="1"/>
        <end position="25"/>
    </location>
</feature>
<dbReference type="InterPro" id="IPR045800">
    <property type="entry name" value="HMBD"/>
</dbReference>
<dbReference type="Pfam" id="PF25954">
    <property type="entry name" value="Beta-barrel_RND_2"/>
    <property type="match status" value="1"/>
</dbReference>
<keyword evidence="2" id="KW-0813">Transport</keyword>
<evidence type="ECO:0000313" key="9">
    <source>
        <dbReference type="EMBL" id="ODJ88180.1"/>
    </source>
</evidence>
<evidence type="ECO:0000256" key="2">
    <source>
        <dbReference type="ARBA" id="ARBA00022448"/>
    </source>
</evidence>